<dbReference type="Proteomes" id="UP000537141">
    <property type="component" value="Unassembled WGS sequence"/>
</dbReference>
<reference evidence="1 2" key="1">
    <citation type="submission" date="2020-08" db="EMBL/GenBank/DDBJ databases">
        <title>Genomic Encyclopedia of Type Strains, Phase IV (KMG-IV): sequencing the most valuable type-strain genomes for metagenomic binning, comparative biology and taxonomic classification.</title>
        <authorList>
            <person name="Goeker M."/>
        </authorList>
    </citation>
    <scope>NUCLEOTIDE SEQUENCE [LARGE SCALE GENOMIC DNA]</scope>
    <source>
        <strain evidence="1 2">DSM 26287</strain>
    </source>
</reference>
<dbReference type="EMBL" id="JACHHU010000001">
    <property type="protein sequence ID" value="MBB6541672.1"/>
    <property type="molecule type" value="Genomic_DNA"/>
</dbReference>
<evidence type="ECO:0000313" key="1">
    <source>
        <dbReference type="EMBL" id="MBB6541672.1"/>
    </source>
</evidence>
<sequence length="228" mass="25665">MQNLAQTSSILAPQKSKDRVPFDMDVCFFSNAKKREEISTFIRDGYKKAFNADISVTMPALLYIEDKNLKAALGMRGGKDTFFAQQYLDKPIIECVKGHLPEVVVEQLVEIGSLYSNSNRFTIPLFMVTAATSYLLGKKALILCGTEHVLDLLTKSGVEFYKLADAKESYLQESTDNWGTYYQTNPQVVSVSLEAVMALIEENKFYKKLFHRLAGKIETTCLKMVGKL</sequence>
<organism evidence="1 2">
    <name type="scientific">Thalassotalea piscium</name>
    <dbReference type="NCBI Taxonomy" id="1230533"/>
    <lineage>
        <taxon>Bacteria</taxon>
        <taxon>Pseudomonadati</taxon>
        <taxon>Pseudomonadota</taxon>
        <taxon>Gammaproteobacteria</taxon>
        <taxon>Alteromonadales</taxon>
        <taxon>Colwelliaceae</taxon>
        <taxon>Thalassotalea</taxon>
    </lineage>
</organism>
<keyword evidence="2" id="KW-1185">Reference proteome</keyword>
<protein>
    <recommendedName>
        <fullName evidence="3">Thermostable hemolysin</fullName>
    </recommendedName>
</protein>
<dbReference type="RefSeq" id="WP_184421146.1">
    <property type="nucleotide sequence ID" value="NZ_AP027362.1"/>
</dbReference>
<name>A0A7X0NE00_9GAMM</name>
<dbReference type="Pfam" id="PF12261">
    <property type="entry name" value="T_hemolysin"/>
    <property type="match status" value="1"/>
</dbReference>
<gene>
    <name evidence="1" type="ORF">HNQ55_000146</name>
</gene>
<comment type="caution">
    <text evidence="1">The sequence shown here is derived from an EMBL/GenBank/DDBJ whole genome shotgun (WGS) entry which is preliminary data.</text>
</comment>
<accession>A0A7X0NE00</accession>
<dbReference type="InterPro" id="IPR022050">
    <property type="entry name" value="T_hemolysin"/>
</dbReference>
<dbReference type="AlphaFoldDB" id="A0A7X0NE00"/>
<evidence type="ECO:0008006" key="3">
    <source>
        <dbReference type="Google" id="ProtNLM"/>
    </source>
</evidence>
<evidence type="ECO:0000313" key="2">
    <source>
        <dbReference type="Proteomes" id="UP000537141"/>
    </source>
</evidence>
<proteinExistence type="predicted"/>